<dbReference type="EMBL" id="CP012040">
    <property type="protein sequence ID" value="AKP51107.1"/>
    <property type="molecule type" value="Genomic_DNA"/>
</dbReference>
<dbReference type="PANTHER" id="PTHR31435:SF10">
    <property type="entry name" value="BSR4717 PROTEIN"/>
    <property type="match status" value="1"/>
</dbReference>
<dbReference type="OrthoDB" id="9793389at2"/>
<dbReference type="Gene3D" id="3.40.630.30">
    <property type="match status" value="1"/>
</dbReference>
<evidence type="ECO:0000259" key="1">
    <source>
        <dbReference type="PROSITE" id="PS51729"/>
    </source>
</evidence>
<dbReference type="SUPFAM" id="SSF55729">
    <property type="entry name" value="Acyl-CoA N-acyltransferases (Nat)"/>
    <property type="match status" value="1"/>
</dbReference>
<evidence type="ECO:0000313" key="3">
    <source>
        <dbReference type="Proteomes" id="UP000036520"/>
    </source>
</evidence>
<dbReference type="InterPro" id="IPR045057">
    <property type="entry name" value="Gcn5-rel_NAT"/>
</dbReference>
<dbReference type="STRING" id="320787.CA2015_1672"/>
<proteinExistence type="predicted"/>
<protein>
    <recommendedName>
        <fullName evidence="1">N-acetyltransferase domain-containing protein</fullName>
    </recommendedName>
</protein>
<organism evidence="2 3">
    <name type="scientific">Cyclobacterium amurskyense</name>
    <dbReference type="NCBI Taxonomy" id="320787"/>
    <lineage>
        <taxon>Bacteria</taxon>
        <taxon>Pseudomonadati</taxon>
        <taxon>Bacteroidota</taxon>
        <taxon>Cytophagia</taxon>
        <taxon>Cytophagales</taxon>
        <taxon>Cyclobacteriaceae</taxon>
        <taxon>Cyclobacterium</taxon>
    </lineage>
</organism>
<accession>A0A0H4PS50</accession>
<name>A0A0H4PS50_9BACT</name>
<reference evidence="2 3" key="1">
    <citation type="submission" date="2015-07" db="EMBL/GenBank/DDBJ databases">
        <authorList>
            <person name="Kim K.M."/>
        </authorList>
    </citation>
    <scope>NUCLEOTIDE SEQUENCE [LARGE SCALE GENOMIC DNA]</scope>
    <source>
        <strain evidence="2 3">KCTC 12363</strain>
    </source>
</reference>
<dbReference type="KEGG" id="camu:CA2015_1672"/>
<keyword evidence="3" id="KW-1185">Reference proteome</keyword>
<dbReference type="InterPro" id="IPR016181">
    <property type="entry name" value="Acyl_CoA_acyltransferase"/>
</dbReference>
<dbReference type="RefSeq" id="WP_048641482.1">
    <property type="nucleotide sequence ID" value="NZ_CAXBGM010000123.1"/>
</dbReference>
<gene>
    <name evidence="2" type="ORF">CA2015_1672</name>
</gene>
<dbReference type="PANTHER" id="PTHR31435">
    <property type="entry name" value="PROTEIN NATD1"/>
    <property type="match status" value="1"/>
</dbReference>
<dbReference type="PROSITE" id="PS51729">
    <property type="entry name" value="GNAT_YJDJ"/>
    <property type="match status" value="1"/>
</dbReference>
<dbReference type="Pfam" id="PF14542">
    <property type="entry name" value="Acetyltransf_CG"/>
    <property type="match status" value="1"/>
</dbReference>
<dbReference type="AlphaFoldDB" id="A0A0H4PS50"/>
<dbReference type="InterPro" id="IPR031165">
    <property type="entry name" value="GNAT_YJDJ"/>
</dbReference>
<sequence length="93" mass="10859">MNKSIKHKPSQNRFELELEKGQIAYISYRRKNDHLDLIHSEVPQSQRGQGIGKLLVLNTLKQIEKEGFTATAYCPFIKAIVRDSEKWKNIINY</sequence>
<feature type="domain" description="N-acetyltransferase" evidence="1">
    <location>
        <begin position="6"/>
        <end position="92"/>
    </location>
</feature>
<dbReference type="Proteomes" id="UP000036520">
    <property type="component" value="Chromosome"/>
</dbReference>
<evidence type="ECO:0000313" key="2">
    <source>
        <dbReference type="EMBL" id="AKP51107.1"/>
    </source>
</evidence>